<protein>
    <submittedName>
        <fullName evidence="1">Uncharacterized protein</fullName>
    </submittedName>
</protein>
<dbReference type="EMBL" id="KN660605">
    <property type="protein sequence ID" value="KHN16249.1"/>
    <property type="molecule type" value="Genomic_DNA"/>
</dbReference>
<reference evidence="1" key="1">
    <citation type="submission" date="2014-07" db="EMBL/GenBank/DDBJ databases">
        <title>Identification of a novel salt tolerance gene in wild soybean by whole-genome sequencing.</title>
        <authorList>
            <person name="Lam H.-M."/>
            <person name="Qi X."/>
            <person name="Li M.-W."/>
            <person name="Liu X."/>
            <person name="Xie M."/>
            <person name="Ni M."/>
            <person name="Xu X."/>
        </authorList>
    </citation>
    <scope>NUCLEOTIDE SEQUENCE [LARGE SCALE GENOMIC DNA]</scope>
    <source>
        <tissue evidence="1">Root</tissue>
    </source>
</reference>
<dbReference type="InterPro" id="IPR027417">
    <property type="entry name" value="P-loop_NTPase"/>
</dbReference>
<dbReference type="Proteomes" id="UP000053555">
    <property type="component" value="Unassembled WGS sequence"/>
</dbReference>
<dbReference type="Gene3D" id="3.40.50.300">
    <property type="entry name" value="P-loop containing nucleotide triphosphate hydrolases"/>
    <property type="match status" value="1"/>
</dbReference>
<dbReference type="AlphaFoldDB" id="A0A0B2Q8J9"/>
<name>A0A0B2Q8J9_GLYSO</name>
<gene>
    <name evidence="1" type="ORF">glysoja_047783</name>
</gene>
<organism evidence="1">
    <name type="scientific">Glycine soja</name>
    <name type="common">Wild soybean</name>
    <dbReference type="NCBI Taxonomy" id="3848"/>
    <lineage>
        <taxon>Eukaryota</taxon>
        <taxon>Viridiplantae</taxon>
        <taxon>Streptophyta</taxon>
        <taxon>Embryophyta</taxon>
        <taxon>Tracheophyta</taxon>
        <taxon>Spermatophyta</taxon>
        <taxon>Magnoliopsida</taxon>
        <taxon>eudicotyledons</taxon>
        <taxon>Gunneridae</taxon>
        <taxon>Pentapetalae</taxon>
        <taxon>rosids</taxon>
        <taxon>fabids</taxon>
        <taxon>Fabales</taxon>
        <taxon>Fabaceae</taxon>
        <taxon>Papilionoideae</taxon>
        <taxon>50 kb inversion clade</taxon>
        <taxon>NPAAA clade</taxon>
        <taxon>indigoferoid/millettioid clade</taxon>
        <taxon>Phaseoleae</taxon>
        <taxon>Glycine</taxon>
        <taxon>Glycine subgen. Soja</taxon>
    </lineage>
</organism>
<evidence type="ECO:0000313" key="1">
    <source>
        <dbReference type="EMBL" id="KHN16249.1"/>
    </source>
</evidence>
<accession>A0A0B2Q8J9</accession>
<proteinExistence type="predicted"/>
<sequence length="101" mass="10885">MASNLLADEEGVGPPLELLCKTLYAWEEAVSPLLATEREGLVPKDSTVLETLGECLNDVAEWGASKERLLVKLPVQDLLARFDVTCTGHSVFTQLLLGMGG</sequence>